<keyword evidence="3" id="KW-1185">Reference proteome</keyword>
<name>A0A162K232_9HYPO</name>
<dbReference type="Proteomes" id="UP000078544">
    <property type="component" value="Unassembled WGS sequence"/>
</dbReference>
<reference evidence="2 3" key="1">
    <citation type="journal article" date="2016" name="Genome Biol. Evol.">
        <title>Divergent and convergent evolution of fungal pathogenicity.</title>
        <authorList>
            <person name="Shang Y."/>
            <person name="Xiao G."/>
            <person name="Zheng P."/>
            <person name="Cen K."/>
            <person name="Zhan S."/>
            <person name="Wang C."/>
        </authorList>
    </citation>
    <scope>NUCLEOTIDE SEQUENCE [LARGE SCALE GENOMIC DNA]</scope>
    <source>
        <strain evidence="2 3">RCEF 2490</strain>
    </source>
</reference>
<evidence type="ECO:0000313" key="2">
    <source>
        <dbReference type="EMBL" id="OAA32016.1"/>
    </source>
</evidence>
<feature type="region of interest" description="Disordered" evidence="1">
    <location>
        <begin position="81"/>
        <end position="111"/>
    </location>
</feature>
<gene>
    <name evidence="2" type="ORF">AAL_01348</name>
</gene>
<organism evidence="2 3">
    <name type="scientific">Moelleriella libera RCEF 2490</name>
    <dbReference type="NCBI Taxonomy" id="1081109"/>
    <lineage>
        <taxon>Eukaryota</taxon>
        <taxon>Fungi</taxon>
        <taxon>Dikarya</taxon>
        <taxon>Ascomycota</taxon>
        <taxon>Pezizomycotina</taxon>
        <taxon>Sordariomycetes</taxon>
        <taxon>Hypocreomycetidae</taxon>
        <taxon>Hypocreales</taxon>
        <taxon>Clavicipitaceae</taxon>
        <taxon>Moelleriella</taxon>
    </lineage>
</organism>
<proteinExistence type="predicted"/>
<dbReference type="EMBL" id="AZGY01000002">
    <property type="protein sequence ID" value="OAA32016.1"/>
    <property type="molecule type" value="Genomic_DNA"/>
</dbReference>
<dbReference type="OrthoDB" id="4961098at2759"/>
<dbReference type="AlphaFoldDB" id="A0A162K232"/>
<evidence type="ECO:0000256" key="1">
    <source>
        <dbReference type="SAM" id="MobiDB-lite"/>
    </source>
</evidence>
<accession>A0A162K232</accession>
<evidence type="ECO:0000313" key="3">
    <source>
        <dbReference type="Proteomes" id="UP000078544"/>
    </source>
</evidence>
<sequence length="111" mass="12117">MPAEPLELEHISMFGFGAIPNLESLLSTDAPLKHRLRPRKEKVTYGSDDGDVVFVNVHSRQMAQKSSGHAPRGKLKATFGDRSLPIQSFDSEGTAPSIDRHSSSVDATPIF</sequence>
<comment type="caution">
    <text evidence="2">The sequence shown here is derived from an EMBL/GenBank/DDBJ whole genome shotgun (WGS) entry which is preliminary data.</text>
</comment>
<protein>
    <submittedName>
        <fullName evidence="2">Uncharacterized protein</fullName>
    </submittedName>
</protein>